<sequence>MQRTWNFGFLHKLVWLGVFKCNNYGSKGTP</sequence>
<proteinExistence type="predicted"/>
<dbReference type="AlphaFoldDB" id="U4LNL0"/>
<evidence type="ECO:0000313" key="2">
    <source>
        <dbReference type="Proteomes" id="UP000018144"/>
    </source>
</evidence>
<dbReference type="EMBL" id="HF936318">
    <property type="protein sequence ID" value="CCX16154.1"/>
    <property type="molecule type" value="Genomic_DNA"/>
</dbReference>
<organism evidence="1 2">
    <name type="scientific">Pyronema omphalodes (strain CBS 100304)</name>
    <name type="common">Pyronema confluens</name>
    <dbReference type="NCBI Taxonomy" id="1076935"/>
    <lineage>
        <taxon>Eukaryota</taxon>
        <taxon>Fungi</taxon>
        <taxon>Dikarya</taxon>
        <taxon>Ascomycota</taxon>
        <taxon>Pezizomycotina</taxon>
        <taxon>Pezizomycetes</taxon>
        <taxon>Pezizales</taxon>
        <taxon>Pyronemataceae</taxon>
        <taxon>Pyronema</taxon>
    </lineage>
</organism>
<protein>
    <submittedName>
        <fullName evidence="1">Uncharacterized protein</fullName>
    </submittedName>
</protein>
<reference evidence="1 2" key="1">
    <citation type="journal article" date="2013" name="PLoS Genet.">
        <title>The genome and development-dependent transcriptomes of Pyronema confluens: a window into fungal evolution.</title>
        <authorList>
            <person name="Traeger S."/>
            <person name="Altegoer F."/>
            <person name="Freitag M."/>
            <person name="Gabaldon T."/>
            <person name="Kempken F."/>
            <person name="Kumar A."/>
            <person name="Marcet-Houben M."/>
            <person name="Poggeler S."/>
            <person name="Stajich J.E."/>
            <person name="Nowrousian M."/>
        </authorList>
    </citation>
    <scope>NUCLEOTIDE SEQUENCE [LARGE SCALE GENOMIC DNA]</scope>
    <source>
        <strain evidence="2">CBS 100304</strain>
        <tissue evidence="1">Vegetative mycelium</tissue>
    </source>
</reference>
<gene>
    <name evidence="1" type="ORF">PCON_02685</name>
</gene>
<name>U4LNL0_PYROM</name>
<evidence type="ECO:0000313" key="1">
    <source>
        <dbReference type="EMBL" id="CCX16154.1"/>
    </source>
</evidence>
<dbReference type="Proteomes" id="UP000018144">
    <property type="component" value="Unassembled WGS sequence"/>
</dbReference>
<accession>U4LNL0</accession>
<keyword evidence="2" id="KW-1185">Reference proteome</keyword>